<accession>A0AAD9JE90</accession>
<dbReference type="EMBL" id="JAODUP010000366">
    <property type="protein sequence ID" value="KAK2151351.1"/>
    <property type="molecule type" value="Genomic_DNA"/>
</dbReference>
<dbReference type="AlphaFoldDB" id="A0AAD9JE90"/>
<evidence type="ECO:0000313" key="3">
    <source>
        <dbReference type="EMBL" id="KAK2151351.1"/>
    </source>
</evidence>
<evidence type="ECO:0000256" key="2">
    <source>
        <dbReference type="SAM" id="Phobius"/>
    </source>
</evidence>
<evidence type="ECO:0000256" key="1">
    <source>
        <dbReference type="SAM" id="MobiDB-lite"/>
    </source>
</evidence>
<name>A0AAD9JE90_9ANNE</name>
<organism evidence="3 4">
    <name type="scientific">Paralvinella palmiformis</name>
    <dbReference type="NCBI Taxonomy" id="53620"/>
    <lineage>
        <taxon>Eukaryota</taxon>
        <taxon>Metazoa</taxon>
        <taxon>Spiralia</taxon>
        <taxon>Lophotrochozoa</taxon>
        <taxon>Annelida</taxon>
        <taxon>Polychaeta</taxon>
        <taxon>Sedentaria</taxon>
        <taxon>Canalipalpata</taxon>
        <taxon>Terebellida</taxon>
        <taxon>Terebelliformia</taxon>
        <taxon>Alvinellidae</taxon>
        <taxon>Paralvinella</taxon>
    </lineage>
</organism>
<reference evidence="3" key="1">
    <citation type="journal article" date="2023" name="Mol. Biol. Evol.">
        <title>Third-Generation Sequencing Reveals the Adaptive Role of the Epigenome in Three Deep-Sea Polychaetes.</title>
        <authorList>
            <person name="Perez M."/>
            <person name="Aroh O."/>
            <person name="Sun Y."/>
            <person name="Lan Y."/>
            <person name="Juniper S.K."/>
            <person name="Young C.R."/>
            <person name="Angers B."/>
            <person name="Qian P.Y."/>
        </authorList>
    </citation>
    <scope>NUCLEOTIDE SEQUENCE</scope>
    <source>
        <strain evidence="3">P08H-3</strain>
    </source>
</reference>
<feature type="compositionally biased region" description="Basic and acidic residues" evidence="1">
    <location>
        <begin position="14"/>
        <end position="24"/>
    </location>
</feature>
<keyword evidence="2" id="KW-0472">Membrane</keyword>
<keyword evidence="2" id="KW-0812">Transmembrane</keyword>
<sequence length="432" mass="46089">MPISSGVGTSTTRRLPEPESDKPQPKFISTPPPSYEPRRTVRPTKNQPYPEPPASPTPECFRARNFFGQPGHRRLGIQPKRNYAQPGHTKYGITSADPPGGGYNGPGSQSVSLYPRGVPGEYAGYNTWGPTRMGGYGWTGWTQGCCGPQTKSLRAILLGLFAILAAAGLATGLYMHFEKPHIPYGPKGGRRPFIRVYQVNGMYLPCQDRTTTGPPKPPTTTKEPTTPPPPTPFCITLTTTGQTVPTTTPKPTTTTTKTTTTRPTTIITTQTTRTTTTTEANPTAGSTDSTTTNTATEGTKTTAAMGTTTTTAELTTTTTTPTTTTTEPPTTTTATTTTEPPTTTPVPTICFFFTEGEQTTVIETTMDPETTTITLNTLPYCDELTTSYSLVTAKPAASGSDRVGPTAVTILVAGISLWIVFVRTNPGNMMNK</sequence>
<feature type="compositionally biased region" description="Polar residues" evidence="1">
    <location>
        <begin position="1"/>
        <end position="13"/>
    </location>
</feature>
<feature type="transmembrane region" description="Helical" evidence="2">
    <location>
        <begin position="403"/>
        <end position="422"/>
    </location>
</feature>
<feature type="region of interest" description="Disordered" evidence="1">
    <location>
        <begin position="207"/>
        <end position="300"/>
    </location>
</feature>
<evidence type="ECO:0000313" key="4">
    <source>
        <dbReference type="Proteomes" id="UP001208570"/>
    </source>
</evidence>
<feature type="region of interest" description="Disordered" evidence="1">
    <location>
        <begin position="315"/>
        <end position="345"/>
    </location>
</feature>
<dbReference type="Proteomes" id="UP001208570">
    <property type="component" value="Unassembled WGS sequence"/>
</dbReference>
<feature type="transmembrane region" description="Helical" evidence="2">
    <location>
        <begin position="155"/>
        <end position="177"/>
    </location>
</feature>
<comment type="caution">
    <text evidence="3">The sequence shown here is derived from an EMBL/GenBank/DDBJ whole genome shotgun (WGS) entry which is preliminary data.</text>
</comment>
<feature type="region of interest" description="Disordered" evidence="1">
    <location>
        <begin position="1"/>
        <end position="59"/>
    </location>
</feature>
<keyword evidence="4" id="KW-1185">Reference proteome</keyword>
<feature type="compositionally biased region" description="Low complexity" evidence="1">
    <location>
        <begin position="233"/>
        <end position="300"/>
    </location>
</feature>
<proteinExistence type="predicted"/>
<protein>
    <submittedName>
        <fullName evidence="3">Uncharacterized protein</fullName>
    </submittedName>
</protein>
<keyword evidence="2" id="KW-1133">Transmembrane helix</keyword>
<gene>
    <name evidence="3" type="ORF">LSH36_366g01017</name>
</gene>